<dbReference type="Proteomes" id="UP000077755">
    <property type="component" value="Chromosome 3"/>
</dbReference>
<keyword evidence="1" id="KW-1133">Transmembrane helix</keyword>
<evidence type="ECO:0000313" key="2">
    <source>
        <dbReference type="EMBL" id="KZN00073.1"/>
    </source>
</evidence>
<evidence type="ECO:0000256" key="1">
    <source>
        <dbReference type="SAM" id="Phobius"/>
    </source>
</evidence>
<accession>A0A162AES1</accession>
<dbReference type="Gramene" id="KZN00073">
    <property type="protein sequence ID" value="KZN00073"/>
    <property type="gene ID" value="DCAR_008827"/>
</dbReference>
<gene>
    <name evidence="2" type="ORF">DCAR_008827</name>
    <name evidence="3" type="ORF">DCAR_0309976</name>
</gene>
<reference evidence="2" key="1">
    <citation type="journal article" date="2016" name="Nat. Genet.">
        <title>A high-quality carrot genome assembly provides new insights into carotenoid accumulation and asterid genome evolution.</title>
        <authorList>
            <person name="Iorizzo M."/>
            <person name="Ellison S."/>
            <person name="Senalik D."/>
            <person name="Zeng P."/>
            <person name="Satapoomin P."/>
            <person name="Huang J."/>
            <person name="Bowman M."/>
            <person name="Iovene M."/>
            <person name="Sanseverino W."/>
            <person name="Cavagnaro P."/>
            <person name="Yildiz M."/>
            <person name="Macko-Podgorni A."/>
            <person name="Moranska E."/>
            <person name="Grzebelus E."/>
            <person name="Grzebelus D."/>
            <person name="Ashrafi H."/>
            <person name="Zheng Z."/>
            <person name="Cheng S."/>
            <person name="Spooner D."/>
            <person name="Van Deynze A."/>
            <person name="Simon P."/>
        </authorList>
    </citation>
    <scope>NUCLEOTIDE SEQUENCE [LARGE SCALE GENOMIC DNA]</scope>
    <source>
        <tissue evidence="2">Leaf</tissue>
    </source>
</reference>
<sequence>MVRKDRWVNQYRLNRVFWLPNLELILNCFVAATASVVIGCNLLLEYLNDQDFHDQGLIIFLLPDV</sequence>
<reference evidence="3" key="2">
    <citation type="submission" date="2022-03" db="EMBL/GenBank/DDBJ databases">
        <title>Draft title - Genomic analysis of global carrot germplasm unveils the trajectory of domestication and the origin of high carotenoid orange carrot.</title>
        <authorList>
            <person name="Iorizzo M."/>
            <person name="Ellison S."/>
            <person name="Senalik D."/>
            <person name="Macko-Podgorni A."/>
            <person name="Grzebelus D."/>
            <person name="Bostan H."/>
            <person name="Rolling W."/>
            <person name="Curaba J."/>
            <person name="Simon P."/>
        </authorList>
    </citation>
    <scope>NUCLEOTIDE SEQUENCE</scope>
    <source>
        <tissue evidence="3">Leaf</tissue>
    </source>
</reference>
<dbReference type="EMBL" id="LNRQ01000003">
    <property type="protein sequence ID" value="KZN00073.1"/>
    <property type="molecule type" value="Genomic_DNA"/>
</dbReference>
<name>A0A162AES1_DAUCS</name>
<proteinExistence type="predicted"/>
<evidence type="ECO:0000313" key="4">
    <source>
        <dbReference type="Proteomes" id="UP000077755"/>
    </source>
</evidence>
<dbReference type="EMBL" id="CP093345">
    <property type="protein sequence ID" value="WOG90732.1"/>
    <property type="molecule type" value="Genomic_DNA"/>
</dbReference>
<keyword evidence="1" id="KW-0472">Membrane</keyword>
<dbReference type="AlphaFoldDB" id="A0A162AES1"/>
<organism evidence="2">
    <name type="scientific">Daucus carota subsp. sativus</name>
    <name type="common">Carrot</name>
    <dbReference type="NCBI Taxonomy" id="79200"/>
    <lineage>
        <taxon>Eukaryota</taxon>
        <taxon>Viridiplantae</taxon>
        <taxon>Streptophyta</taxon>
        <taxon>Embryophyta</taxon>
        <taxon>Tracheophyta</taxon>
        <taxon>Spermatophyta</taxon>
        <taxon>Magnoliopsida</taxon>
        <taxon>eudicotyledons</taxon>
        <taxon>Gunneridae</taxon>
        <taxon>Pentapetalae</taxon>
        <taxon>asterids</taxon>
        <taxon>campanulids</taxon>
        <taxon>Apiales</taxon>
        <taxon>Apiaceae</taxon>
        <taxon>Apioideae</taxon>
        <taxon>Scandiceae</taxon>
        <taxon>Daucinae</taxon>
        <taxon>Daucus</taxon>
        <taxon>Daucus sect. Daucus</taxon>
    </lineage>
</organism>
<evidence type="ECO:0000313" key="3">
    <source>
        <dbReference type="EMBL" id="WOG90732.1"/>
    </source>
</evidence>
<feature type="transmembrane region" description="Helical" evidence="1">
    <location>
        <begin position="21"/>
        <end position="44"/>
    </location>
</feature>
<keyword evidence="1" id="KW-0812">Transmembrane</keyword>
<keyword evidence="4" id="KW-1185">Reference proteome</keyword>
<protein>
    <submittedName>
        <fullName evidence="2">Uncharacterized protein</fullName>
    </submittedName>
</protein>